<feature type="compositionally biased region" description="Acidic residues" evidence="1">
    <location>
        <begin position="57"/>
        <end position="76"/>
    </location>
</feature>
<reference evidence="2" key="1">
    <citation type="submission" date="2013-12" db="EMBL/GenBank/DDBJ databases">
        <authorList>
            <person name="Omoto C.K."/>
            <person name="Sibley D."/>
            <person name="Venepally P."/>
            <person name="Hadjithomas M."/>
            <person name="Karamycheva S."/>
            <person name="Brunk B."/>
            <person name="Roos D."/>
            <person name="Caler E."/>
            <person name="Lorenzi H."/>
        </authorList>
    </citation>
    <scope>NUCLEOTIDE SEQUENCE</scope>
</reference>
<gene>
    <name evidence="2" type="ORF">GNI_205340</name>
</gene>
<dbReference type="AlphaFoldDB" id="A0A023AWZ8"/>
<sequence length="85" mass="9383">MRNRANGIDIMSADYVHIQNEVFQALAVKVGAEILTHRRNQPMGAWLAQVRATIFSEEEGEATDGDEEEEHEEADVESTKGGIGL</sequence>
<name>A0A023AWZ8_GRENI</name>
<dbReference type="GeneID" id="22916432"/>
<comment type="caution">
    <text evidence="2">The sequence shown here is derived from an EMBL/GenBank/DDBJ whole genome shotgun (WGS) entry which is preliminary data.</text>
</comment>
<evidence type="ECO:0000313" key="3">
    <source>
        <dbReference type="Proteomes" id="UP000019763"/>
    </source>
</evidence>
<accession>A0A023AWZ8</accession>
<protein>
    <submittedName>
        <fullName evidence="2">Uncharacterized protein</fullName>
    </submittedName>
</protein>
<dbReference type="EMBL" id="AFNH02001597">
    <property type="protein sequence ID" value="EZG42943.1"/>
    <property type="molecule type" value="Genomic_DNA"/>
</dbReference>
<organism evidence="2 3">
    <name type="scientific">Gregarina niphandrodes</name>
    <name type="common">Septate eugregarine</name>
    <dbReference type="NCBI Taxonomy" id="110365"/>
    <lineage>
        <taxon>Eukaryota</taxon>
        <taxon>Sar</taxon>
        <taxon>Alveolata</taxon>
        <taxon>Apicomplexa</taxon>
        <taxon>Conoidasida</taxon>
        <taxon>Gregarinasina</taxon>
        <taxon>Eugregarinorida</taxon>
        <taxon>Gregarinidae</taxon>
        <taxon>Gregarina</taxon>
    </lineage>
</organism>
<proteinExistence type="predicted"/>
<dbReference type="VEuPathDB" id="CryptoDB:GNI_205340"/>
<evidence type="ECO:0000256" key="1">
    <source>
        <dbReference type="SAM" id="MobiDB-lite"/>
    </source>
</evidence>
<dbReference type="Proteomes" id="UP000019763">
    <property type="component" value="Unassembled WGS sequence"/>
</dbReference>
<evidence type="ECO:0000313" key="2">
    <source>
        <dbReference type="EMBL" id="EZG42943.1"/>
    </source>
</evidence>
<keyword evidence="3" id="KW-1185">Reference proteome</keyword>
<feature type="region of interest" description="Disordered" evidence="1">
    <location>
        <begin position="57"/>
        <end position="85"/>
    </location>
</feature>
<dbReference type="RefSeq" id="XP_011133781.1">
    <property type="nucleotide sequence ID" value="XM_011135479.1"/>
</dbReference>